<dbReference type="GeneID" id="40308905"/>
<name>A0A2A9MMU5_BESBE</name>
<dbReference type="KEGG" id="bbes:BESB_039240"/>
<feature type="region of interest" description="Disordered" evidence="6">
    <location>
        <begin position="204"/>
        <end position="223"/>
    </location>
</feature>
<feature type="region of interest" description="Disordered" evidence="6">
    <location>
        <begin position="478"/>
        <end position="526"/>
    </location>
</feature>
<feature type="compositionally biased region" description="Basic and acidic residues" evidence="6">
    <location>
        <begin position="313"/>
        <end position="323"/>
    </location>
</feature>
<feature type="region of interest" description="Disordered" evidence="6">
    <location>
        <begin position="407"/>
        <end position="430"/>
    </location>
</feature>
<dbReference type="Pfam" id="PF00642">
    <property type="entry name" value="zf-CCCH"/>
    <property type="match status" value="1"/>
</dbReference>
<feature type="compositionally biased region" description="Basic residues" evidence="6">
    <location>
        <begin position="243"/>
        <end position="253"/>
    </location>
</feature>
<dbReference type="SMART" id="SM00356">
    <property type="entry name" value="ZnF_C3H1"/>
    <property type="match status" value="3"/>
</dbReference>
<evidence type="ECO:0000313" key="8">
    <source>
        <dbReference type="EMBL" id="PFH37466.1"/>
    </source>
</evidence>
<dbReference type="Proteomes" id="UP000224006">
    <property type="component" value="Chromosome II"/>
</dbReference>
<keyword evidence="4 5" id="KW-0862">Zinc</keyword>
<evidence type="ECO:0000256" key="4">
    <source>
        <dbReference type="ARBA" id="ARBA00022833"/>
    </source>
</evidence>
<dbReference type="PROSITE" id="PS50103">
    <property type="entry name" value="ZF_C3H1"/>
    <property type="match status" value="2"/>
</dbReference>
<feature type="compositionally biased region" description="Basic and acidic residues" evidence="6">
    <location>
        <begin position="335"/>
        <end position="356"/>
    </location>
</feature>
<evidence type="ECO:0000256" key="6">
    <source>
        <dbReference type="SAM" id="MobiDB-lite"/>
    </source>
</evidence>
<feature type="region of interest" description="Disordered" evidence="6">
    <location>
        <begin position="1018"/>
        <end position="1037"/>
    </location>
</feature>
<reference evidence="8 9" key="1">
    <citation type="submission" date="2017-09" db="EMBL/GenBank/DDBJ databases">
        <title>Genome sequencing of Besnoitia besnoiti strain Bb-Ger1.</title>
        <authorList>
            <person name="Schares G."/>
            <person name="Venepally P."/>
            <person name="Lorenzi H.A."/>
        </authorList>
    </citation>
    <scope>NUCLEOTIDE SEQUENCE [LARGE SCALE GENOMIC DNA]</scope>
    <source>
        <strain evidence="8 9">Bb-Ger1</strain>
    </source>
</reference>
<feature type="domain" description="C3H1-type" evidence="7">
    <location>
        <begin position="115"/>
        <end position="142"/>
    </location>
</feature>
<dbReference type="InterPro" id="IPR036855">
    <property type="entry name" value="Znf_CCCH_sf"/>
</dbReference>
<dbReference type="GO" id="GO:0008270">
    <property type="term" value="F:zinc ion binding"/>
    <property type="evidence" value="ECO:0007669"/>
    <property type="project" value="UniProtKB-KW"/>
</dbReference>
<feature type="compositionally biased region" description="Basic residues" evidence="6">
    <location>
        <begin position="1"/>
        <end position="13"/>
    </location>
</feature>
<feature type="compositionally biased region" description="Basic and acidic residues" evidence="6">
    <location>
        <begin position="269"/>
        <end position="287"/>
    </location>
</feature>
<protein>
    <submittedName>
        <fullName evidence="8">Zinc finger protein ZFP1</fullName>
    </submittedName>
</protein>
<proteinExistence type="predicted"/>
<dbReference type="EMBL" id="NWUJ01000002">
    <property type="protein sequence ID" value="PFH37466.1"/>
    <property type="molecule type" value="Genomic_DNA"/>
</dbReference>
<keyword evidence="1 5" id="KW-0479">Metal-binding</keyword>
<dbReference type="InterPro" id="IPR000571">
    <property type="entry name" value="Znf_CCCH"/>
</dbReference>
<keyword evidence="9" id="KW-1185">Reference proteome</keyword>
<feature type="region of interest" description="Disordered" evidence="6">
    <location>
        <begin position="1"/>
        <end position="24"/>
    </location>
</feature>
<dbReference type="STRING" id="94643.A0A2A9MMU5"/>
<dbReference type="VEuPathDB" id="ToxoDB:BESB_039240"/>
<feature type="region of interest" description="Disordered" evidence="6">
    <location>
        <begin position="917"/>
        <end position="945"/>
    </location>
</feature>
<gene>
    <name evidence="8" type="ORF">BESB_039240</name>
</gene>
<organism evidence="8 9">
    <name type="scientific">Besnoitia besnoiti</name>
    <name type="common">Apicomplexan protozoan</name>
    <dbReference type="NCBI Taxonomy" id="94643"/>
    <lineage>
        <taxon>Eukaryota</taxon>
        <taxon>Sar</taxon>
        <taxon>Alveolata</taxon>
        <taxon>Apicomplexa</taxon>
        <taxon>Conoidasida</taxon>
        <taxon>Coccidia</taxon>
        <taxon>Eucoccidiorida</taxon>
        <taxon>Eimeriorina</taxon>
        <taxon>Sarcocystidae</taxon>
        <taxon>Besnoitia</taxon>
    </lineage>
</organism>
<feature type="zinc finger region" description="C3H1-type" evidence="5">
    <location>
        <begin position="115"/>
        <end position="142"/>
    </location>
</feature>
<feature type="region of interest" description="Disordered" evidence="6">
    <location>
        <begin position="229"/>
        <end position="356"/>
    </location>
</feature>
<evidence type="ECO:0000313" key="9">
    <source>
        <dbReference type="Proteomes" id="UP000224006"/>
    </source>
</evidence>
<sequence length="1171" mass="121914">MEPRVKRSNRTRLRNGGASASSPASCAAASAQQSNLTRKIFWKTQLCPKFQATGVCPRKEHCSFAHSKEELRTPPDLRCTKWCRRVFRGQVCDTPECPYAHSKDDLRCNGHQLLTFKTAMCKFHAKGACLSGKKCRFAHTMAELRVGTDELNTNSEDSRTHATRRGSLISTRSEASAADSGESPPVNDLVASGLRAALASLEKTARANSKGPAPRCEQEDVHRGGADVVSATQGSDSELHARPAQRRPRHVSKPHPSGGAHLVPSSRGAPREEPHHGSDTEGRERPAKCCGAAREADQPAAGTQLKNTPVRESSLKKAEREALRVWQVKPCGTDHSSEDANGDKAHGGARRDSLEGCRGRRANTPVAVSKMTFLAYKQAMEKARKKGAGHSQRGLPDVRIAAVLREDDASDCPDSPRATTPSEGDVAPALQVCSPDDFMDSLDAHSVQDMTAASGSDCSLSNLNSSLNPEAAPFVPSLFPGASNPRLGAQRGSCEPPPLGATGGDSRGLPSRVPLETSSGFASQGARASPVVSSLASLGNLSPGELVRFRQETLTALSGGGSPEGQRFLQSFLREFGEAAAALGPSHVGSAGASGAARVAGSAGVDSALFPGIQTSVGGERGESKGAAALVALLAVSRLLSPPAVPHSAIPPPPVPPPPINPPGVAHLYHSCSSLSSLAGGSTHLRHAEAPEQLPAASATRTEQEKTDANPNAIFTLAAALLAMAPHLAKHGTAAPVPPSSAPAMRLPQAQGADWYPPEGATWTGHRLPAVAPTPAAPAAHDYPAFRDYLAAQAHHFQQAQSCAAPSLAEATRSVVASLPRFLRLGGAGDSGSLASAPLAAVSGLHAPYATGGPSSLHHLEQLRQYLNLPRASAHRAEADDSSDAGSNPSSFSYADSSLSGLSSVPWPLGPRTQSFFSSSVGSPKSYEETAAGGGEGEGRRGSEVSFCGDLKSSLLSRKSVGEHVKGPRARSAAERVPLEEFLRQATAEEREPEGRSSVTADELAEFFASVASLGLSAKHGTGAGKPKGGGSVEGATKGDFDRCSSLLTTVTTTEPGPPLVTCGSSGSSEDLLSALRGADFTDNGSLFFAEERDGGDIPTGGAGYQCPAEHDGQGPERCPRNRGLWAAFVGQMAGRLAELPKEEKGSAFSLSSRQEIDFCVSGSRALDQEV</sequence>
<feature type="domain" description="C3H1-type" evidence="7">
    <location>
        <begin position="41"/>
        <end position="69"/>
    </location>
</feature>
<evidence type="ECO:0000259" key="7">
    <source>
        <dbReference type="PROSITE" id="PS50103"/>
    </source>
</evidence>
<dbReference type="OrthoDB" id="330043at2759"/>
<evidence type="ECO:0000256" key="5">
    <source>
        <dbReference type="PROSITE-ProRule" id="PRU00723"/>
    </source>
</evidence>
<evidence type="ECO:0000256" key="3">
    <source>
        <dbReference type="ARBA" id="ARBA00022771"/>
    </source>
</evidence>
<comment type="caution">
    <text evidence="8">The sequence shown here is derived from an EMBL/GenBank/DDBJ whole genome shotgun (WGS) entry which is preliminary data.</text>
</comment>
<dbReference type="RefSeq" id="XP_029221475.1">
    <property type="nucleotide sequence ID" value="XM_029362510.1"/>
</dbReference>
<dbReference type="GO" id="GO:0003729">
    <property type="term" value="F:mRNA binding"/>
    <property type="evidence" value="ECO:0007669"/>
    <property type="project" value="InterPro"/>
</dbReference>
<feature type="zinc finger region" description="C3H1-type" evidence="5">
    <location>
        <begin position="41"/>
        <end position="69"/>
    </location>
</feature>
<dbReference type="SUPFAM" id="SSF90229">
    <property type="entry name" value="CCCH zinc finger"/>
    <property type="match status" value="2"/>
</dbReference>
<evidence type="ECO:0000256" key="1">
    <source>
        <dbReference type="ARBA" id="ARBA00022723"/>
    </source>
</evidence>
<evidence type="ECO:0000256" key="2">
    <source>
        <dbReference type="ARBA" id="ARBA00022737"/>
    </source>
</evidence>
<feature type="compositionally biased region" description="Gly residues" evidence="6">
    <location>
        <begin position="1022"/>
        <end position="1033"/>
    </location>
</feature>
<keyword evidence="3 5" id="KW-0863">Zinc-finger</keyword>
<feature type="region of interest" description="Disordered" evidence="6">
    <location>
        <begin position="151"/>
        <end position="188"/>
    </location>
</feature>
<dbReference type="Gene3D" id="4.10.1000.10">
    <property type="entry name" value="Zinc finger, CCCH-type"/>
    <property type="match status" value="2"/>
</dbReference>
<accession>A0A2A9MMU5</accession>
<dbReference type="AlphaFoldDB" id="A0A2A9MMU5"/>
<dbReference type="InterPro" id="IPR045877">
    <property type="entry name" value="ZFP36-like"/>
</dbReference>
<dbReference type="PANTHER" id="PTHR12547:SF18">
    <property type="entry name" value="PROTEIN TIS11"/>
    <property type="match status" value="1"/>
</dbReference>
<feature type="region of interest" description="Disordered" evidence="6">
    <location>
        <begin position="872"/>
        <end position="893"/>
    </location>
</feature>
<keyword evidence="2" id="KW-0677">Repeat</keyword>
<dbReference type="PANTHER" id="PTHR12547">
    <property type="entry name" value="CCCH ZINC FINGER/TIS11-RELATED"/>
    <property type="match status" value="1"/>
</dbReference>